<dbReference type="STRING" id="161767.ENSAPEP00000034023"/>
<name>A0A3P8UEM9_AMPPE</name>
<feature type="region of interest" description="Disordered" evidence="1">
    <location>
        <begin position="294"/>
        <end position="313"/>
    </location>
</feature>
<accession>A0A3P8UEM9</accession>
<sequence length="328" mass="37049">DCTQWCYVYRRLIQTLYLPKLTRSMKREQSDGYPSSSAGNRTVDVVLSNKATRANELDAITDSLMEKQSEFLEPRFAQLHEMGKSTDSKLDAIQAELVSLSGGMTLLKSDFSTLQGTVDDNSKAVAEHDAAIKAQADMEDRTRRCNIRVIGLKEGVEGPNVVQYLTRSLPKWFPSLRSEPVEIMRAHRIYMGRAARDRPRTLIFNTLHYTTRQAILRAAKKDPVTVDGKTLRFAVDYSNHTVKRRQSFAQAMDTARNRGIEFFLLYPATLKIKTGTDYQTFNHPTDAEDFLRSLPTSEGGDSPVPNWRDSGRHNGLIVHTRRAQGSCS</sequence>
<reference evidence="2" key="2">
    <citation type="submission" date="2025-08" db="UniProtKB">
        <authorList>
            <consortium name="Ensembl"/>
        </authorList>
    </citation>
    <scope>IDENTIFICATION</scope>
</reference>
<evidence type="ECO:0000313" key="2">
    <source>
        <dbReference type="Ensembl" id="ENSAPEP00000034023.1"/>
    </source>
</evidence>
<keyword evidence="3" id="KW-1185">Reference proteome</keyword>
<proteinExistence type="predicted"/>
<reference evidence="2" key="3">
    <citation type="submission" date="2025-09" db="UniProtKB">
        <authorList>
            <consortium name="Ensembl"/>
        </authorList>
    </citation>
    <scope>IDENTIFICATION</scope>
</reference>
<dbReference type="PANTHER" id="PTHR11505">
    <property type="entry name" value="L1 TRANSPOSABLE ELEMENT-RELATED"/>
    <property type="match status" value="1"/>
</dbReference>
<protein>
    <recommendedName>
        <fullName evidence="4">L1 transposable element RRM domain-containing protein</fullName>
    </recommendedName>
</protein>
<dbReference type="GeneTree" id="ENSGT00990000204458"/>
<dbReference type="InterPro" id="IPR004244">
    <property type="entry name" value="Transposase_22"/>
</dbReference>
<dbReference type="AlphaFoldDB" id="A0A3P8UEM9"/>
<dbReference type="OMA" id="CNIRVIG"/>
<organism evidence="2 3">
    <name type="scientific">Amphiprion percula</name>
    <name type="common">Orange clownfish</name>
    <name type="synonym">Lutjanus percula</name>
    <dbReference type="NCBI Taxonomy" id="161767"/>
    <lineage>
        <taxon>Eukaryota</taxon>
        <taxon>Metazoa</taxon>
        <taxon>Chordata</taxon>
        <taxon>Craniata</taxon>
        <taxon>Vertebrata</taxon>
        <taxon>Euteleostomi</taxon>
        <taxon>Actinopterygii</taxon>
        <taxon>Neopterygii</taxon>
        <taxon>Teleostei</taxon>
        <taxon>Neoteleostei</taxon>
        <taxon>Acanthomorphata</taxon>
        <taxon>Ovalentaria</taxon>
        <taxon>Pomacentridae</taxon>
        <taxon>Amphiprion</taxon>
    </lineage>
</organism>
<dbReference type="Gene3D" id="3.30.70.1820">
    <property type="entry name" value="L1 transposable element, RRM domain"/>
    <property type="match status" value="1"/>
</dbReference>
<reference evidence="2 3" key="1">
    <citation type="submission" date="2018-03" db="EMBL/GenBank/DDBJ databases">
        <title>Finding Nemo's genes: A chromosome-scale reference assembly of the genome of the orange clownfish Amphiprion percula.</title>
        <authorList>
            <person name="Lehmann R."/>
        </authorList>
    </citation>
    <scope>NUCLEOTIDE SEQUENCE</scope>
</reference>
<dbReference type="Proteomes" id="UP000265080">
    <property type="component" value="Chromosome 12"/>
</dbReference>
<evidence type="ECO:0008006" key="4">
    <source>
        <dbReference type="Google" id="ProtNLM"/>
    </source>
</evidence>
<evidence type="ECO:0000313" key="3">
    <source>
        <dbReference type="Proteomes" id="UP000265080"/>
    </source>
</evidence>
<evidence type="ECO:0000256" key="1">
    <source>
        <dbReference type="SAM" id="MobiDB-lite"/>
    </source>
</evidence>
<dbReference type="Ensembl" id="ENSAPET00000034909.1">
    <property type="protein sequence ID" value="ENSAPEP00000034023.1"/>
    <property type="gene ID" value="ENSAPEG00000024165.1"/>
</dbReference>